<evidence type="ECO:0000256" key="4">
    <source>
        <dbReference type="ARBA" id="ARBA00022692"/>
    </source>
</evidence>
<dbReference type="CDD" id="cd01949">
    <property type="entry name" value="GGDEF"/>
    <property type="match status" value="1"/>
</dbReference>
<dbReference type="InterPro" id="IPR033480">
    <property type="entry name" value="sCache_2"/>
</dbReference>
<dbReference type="SMART" id="SM00267">
    <property type="entry name" value="GGDEF"/>
    <property type="match status" value="1"/>
</dbReference>
<accession>Q30Q08</accession>
<dbReference type="PANTHER" id="PTHR45138:SF9">
    <property type="entry name" value="DIGUANYLATE CYCLASE DGCM-RELATED"/>
    <property type="match status" value="1"/>
</dbReference>
<dbReference type="InterPro" id="IPR000160">
    <property type="entry name" value="GGDEF_dom"/>
</dbReference>
<organism evidence="11 12">
    <name type="scientific">Sulfurimonas denitrificans (strain ATCC 33889 / DSM 1251)</name>
    <name type="common">Thiomicrospira denitrificans (strain ATCC 33889 / DSM 1251)</name>
    <dbReference type="NCBI Taxonomy" id="326298"/>
    <lineage>
        <taxon>Bacteria</taxon>
        <taxon>Pseudomonadati</taxon>
        <taxon>Campylobacterota</taxon>
        <taxon>Epsilonproteobacteria</taxon>
        <taxon>Campylobacterales</taxon>
        <taxon>Sulfurimonadaceae</taxon>
        <taxon>Sulfurimonas</taxon>
    </lineage>
</organism>
<dbReference type="GO" id="GO:0043709">
    <property type="term" value="P:cell adhesion involved in single-species biofilm formation"/>
    <property type="evidence" value="ECO:0007669"/>
    <property type="project" value="TreeGrafter"/>
</dbReference>
<sequence>MNDKNIIRFVTFAPIITIPVIVSLFFYMSIYHTEEIFNNSTKNLKQELILKEKNNTISKVKMAVEILKYENSTLEERLKYKISDRVNKAFIIGSNIYAQNREFKSEKEIKKMIVDVLRTMIWNNGESFIFILDKKGTFILAPQYLKHKENKSVIDFQDSSGRYVIKEEINLVNSSGEGYLWDTFTRPNKDQNMQYKQMTFVKDFEIYDWYLGSSEYLDIVEEEIQQSSVTILRNINKNENDYFFIYDMNGKIILHSQNPELEGKNFLDEKDKTSIDVAKKLLQSIKIEGSNFASYNWKNPKSGLIEEKISYFEKIPNTNLMIGSGFYTKEINAIADEKNRELEKINREELGAIKIYSLIFIVLSIFIALFISRKLQEKFTLLKKNLEQKSDELILLNEELEEKVEARTTELRDAYEKMRQLANTDSLTQINNRFSFLNQFNSLLERYSKESKAEFSLIMIDIDFFKKINDSYGHHVGDYVIVEVTKLTKACLRESDIFGRVGGEEFMVLLLHTSLEAAKETAQRIRKTIDEYKFEFIGHATVSIGVISYDNKEKSADMLKRVDIALYEAKNGGRNRVCSI</sequence>
<evidence type="ECO:0000256" key="1">
    <source>
        <dbReference type="ARBA" id="ARBA00004651"/>
    </source>
</evidence>
<keyword evidence="12" id="KW-1185">Reference proteome</keyword>
<evidence type="ECO:0000256" key="8">
    <source>
        <dbReference type="SAM" id="Coils"/>
    </source>
</evidence>
<dbReference type="RefSeq" id="WP_011373264.1">
    <property type="nucleotide sequence ID" value="NC_007575.1"/>
</dbReference>
<keyword evidence="8" id="KW-0175">Coiled coil</keyword>
<dbReference type="Pfam" id="PF08269">
    <property type="entry name" value="dCache_2"/>
    <property type="match status" value="1"/>
</dbReference>
<evidence type="ECO:0000313" key="12">
    <source>
        <dbReference type="Proteomes" id="UP000002714"/>
    </source>
</evidence>
<dbReference type="Gene3D" id="3.30.70.270">
    <property type="match status" value="1"/>
</dbReference>
<dbReference type="SMART" id="SM01049">
    <property type="entry name" value="Cache_2"/>
    <property type="match status" value="2"/>
</dbReference>
<dbReference type="GO" id="GO:0005886">
    <property type="term" value="C:plasma membrane"/>
    <property type="evidence" value="ECO:0007669"/>
    <property type="project" value="UniProtKB-SubCell"/>
</dbReference>
<dbReference type="SUPFAM" id="SSF55073">
    <property type="entry name" value="Nucleotide cyclase"/>
    <property type="match status" value="1"/>
</dbReference>
<name>Q30Q08_SULDN</name>
<dbReference type="GO" id="GO:0052621">
    <property type="term" value="F:diguanylate cyclase activity"/>
    <property type="evidence" value="ECO:0007669"/>
    <property type="project" value="UniProtKB-EC"/>
</dbReference>
<feature type="transmembrane region" description="Helical" evidence="9">
    <location>
        <begin position="350"/>
        <end position="371"/>
    </location>
</feature>
<gene>
    <name evidence="11" type="ordered locus">Suden_1646</name>
</gene>
<dbReference type="Pfam" id="PF00990">
    <property type="entry name" value="GGDEF"/>
    <property type="match status" value="1"/>
</dbReference>
<evidence type="ECO:0000256" key="7">
    <source>
        <dbReference type="ARBA" id="ARBA00034247"/>
    </source>
</evidence>
<keyword evidence="5 9" id="KW-1133">Transmembrane helix</keyword>
<reference evidence="11 12" key="1">
    <citation type="journal article" date="2008" name="Appl. Environ. Microbiol.">
        <title>Genome of the epsilonproteobacterial chemolithoautotroph Sulfurimonas denitrificans.</title>
        <authorList>
            <person name="Sievert S.M."/>
            <person name="Scott K.M."/>
            <person name="Klotz M.G."/>
            <person name="Chain P.S.G."/>
            <person name="Hauser L.J."/>
            <person name="Hemp J."/>
            <person name="Huegler M."/>
            <person name="Land M."/>
            <person name="Lapidus A."/>
            <person name="Larimer F.W."/>
            <person name="Lucas S."/>
            <person name="Malfatti S.A."/>
            <person name="Meyer F."/>
            <person name="Paulsen I.T."/>
            <person name="Ren Q."/>
            <person name="Simon J."/>
            <person name="Bailey K."/>
            <person name="Diaz E."/>
            <person name="Fitzpatrick K.A."/>
            <person name="Glover B."/>
            <person name="Gwatney N."/>
            <person name="Korajkic A."/>
            <person name="Long A."/>
            <person name="Mobberley J.M."/>
            <person name="Pantry S.N."/>
            <person name="Pazder G."/>
            <person name="Peterson S."/>
            <person name="Quintanilla J.D."/>
            <person name="Sprinkle R."/>
            <person name="Stephens J."/>
            <person name="Thomas P."/>
            <person name="Vaughn R."/>
            <person name="Weber M.J."/>
            <person name="Wooten L.L."/>
        </authorList>
    </citation>
    <scope>NUCLEOTIDE SEQUENCE [LARGE SCALE GENOMIC DNA]</scope>
    <source>
        <strain evidence="12">ATCC 33889 / DSM 1251</strain>
    </source>
</reference>
<dbReference type="AlphaFoldDB" id="Q30Q08"/>
<evidence type="ECO:0000256" key="9">
    <source>
        <dbReference type="SAM" id="Phobius"/>
    </source>
</evidence>
<proteinExistence type="predicted"/>
<evidence type="ECO:0000256" key="2">
    <source>
        <dbReference type="ARBA" id="ARBA00012528"/>
    </source>
</evidence>
<dbReference type="FunFam" id="3.30.70.270:FF:000001">
    <property type="entry name" value="Diguanylate cyclase domain protein"/>
    <property type="match status" value="1"/>
</dbReference>
<evidence type="ECO:0000256" key="5">
    <source>
        <dbReference type="ARBA" id="ARBA00022989"/>
    </source>
</evidence>
<evidence type="ECO:0000256" key="3">
    <source>
        <dbReference type="ARBA" id="ARBA00022475"/>
    </source>
</evidence>
<dbReference type="EC" id="2.7.7.65" evidence="2"/>
<keyword evidence="6 9" id="KW-0472">Membrane</keyword>
<dbReference type="OrthoDB" id="8554767at2"/>
<evidence type="ECO:0000313" key="11">
    <source>
        <dbReference type="EMBL" id="ABB44923.1"/>
    </source>
</evidence>
<dbReference type="GO" id="GO:1902201">
    <property type="term" value="P:negative regulation of bacterial-type flagellum-dependent cell motility"/>
    <property type="evidence" value="ECO:0007669"/>
    <property type="project" value="TreeGrafter"/>
</dbReference>
<dbReference type="eggNOG" id="COG3706">
    <property type="taxonomic scope" value="Bacteria"/>
</dbReference>
<dbReference type="InterPro" id="IPR050469">
    <property type="entry name" value="Diguanylate_Cyclase"/>
</dbReference>
<feature type="transmembrane region" description="Helical" evidence="9">
    <location>
        <begin position="6"/>
        <end position="27"/>
    </location>
</feature>
<dbReference type="PANTHER" id="PTHR45138">
    <property type="entry name" value="REGULATORY COMPONENTS OF SENSORY TRANSDUCTION SYSTEM"/>
    <property type="match status" value="1"/>
</dbReference>
<comment type="catalytic activity">
    <reaction evidence="7">
        <text>2 GTP = 3',3'-c-di-GMP + 2 diphosphate</text>
        <dbReference type="Rhea" id="RHEA:24898"/>
        <dbReference type="ChEBI" id="CHEBI:33019"/>
        <dbReference type="ChEBI" id="CHEBI:37565"/>
        <dbReference type="ChEBI" id="CHEBI:58805"/>
        <dbReference type="EC" id="2.7.7.65"/>
    </reaction>
</comment>
<dbReference type="Proteomes" id="UP000002714">
    <property type="component" value="Chromosome"/>
</dbReference>
<evidence type="ECO:0000256" key="6">
    <source>
        <dbReference type="ARBA" id="ARBA00023136"/>
    </source>
</evidence>
<dbReference type="KEGG" id="tdn:Suden_1646"/>
<comment type="subcellular location">
    <subcellularLocation>
        <location evidence="1">Cell membrane</location>
        <topology evidence="1">Multi-pass membrane protein</topology>
    </subcellularLocation>
</comment>
<feature type="coiled-coil region" evidence="8">
    <location>
        <begin position="372"/>
        <end position="417"/>
    </location>
</feature>
<dbReference type="InterPro" id="IPR004010">
    <property type="entry name" value="Double_Cache_2"/>
</dbReference>
<feature type="domain" description="GGDEF" evidence="10">
    <location>
        <begin position="453"/>
        <end position="580"/>
    </location>
</feature>
<dbReference type="InterPro" id="IPR043128">
    <property type="entry name" value="Rev_trsase/Diguanyl_cyclase"/>
</dbReference>
<keyword evidence="4 9" id="KW-0812">Transmembrane</keyword>
<dbReference type="eggNOG" id="COG4564">
    <property type="taxonomic scope" value="Bacteria"/>
</dbReference>
<dbReference type="EMBL" id="CP000153">
    <property type="protein sequence ID" value="ABB44923.1"/>
    <property type="molecule type" value="Genomic_DNA"/>
</dbReference>
<dbReference type="InterPro" id="IPR029787">
    <property type="entry name" value="Nucleotide_cyclase"/>
</dbReference>
<dbReference type="STRING" id="326298.Suden_1646"/>
<evidence type="ECO:0000259" key="10">
    <source>
        <dbReference type="PROSITE" id="PS50887"/>
    </source>
</evidence>
<keyword evidence="3" id="KW-1003">Cell membrane</keyword>
<dbReference type="HOGENOM" id="CLU_468443_0_0_7"/>
<protein>
    <recommendedName>
        <fullName evidence="2">diguanylate cyclase</fullName>
        <ecNumber evidence="2">2.7.7.65</ecNumber>
    </recommendedName>
</protein>
<dbReference type="PROSITE" id="PS50887">
    <property type="entry name" value="GGDEF"/>
    <property type="match status" value="1"/>
</dbReference>
<dbReference type="Gene3D" id="3.30.450.20">
    <property type="entry name" value="PAS domain"/>
    <property type="match status" value="2"/>
</dbReference>
<dbReference type="NCBIfam" id="TIGR00254">
    <property type="entry name" value="GGDEF"/>
    <property type="match status" value="1"/>
</dbReference>